<sequence length="52" mass="5655">MNKIVPTLLQSSCCVKYLMLNGEEKKQFLARVQVLAGIISAVFVSVLAVVMA</sequence>
<dbReference type="EMBL" id="JAEMHH010000006">
    <property type="protein sequence ID" value="MBX6679854.1"/>
    <property type="molecule type" value="Genomic_DNA"/>
</dbReference>
<feature type="non-terminal residue" evidence="2">
    <location>
        <position position="52"/>
    </location>
</feature>
<comment type="caution">
    <text evidence="2">The sequence shown here is derived from an EMBL/GenBank/DDBJ whole genome shotgun (WGS) entry which is preliminary data.</text>
</comment>
<keyword evidence="1" id="KW-1133">Transmembrane helix</keyword>
<evidence type="ECO:0000256" key="1">
    <source>
        <dbReference type="SAM" id="Phobius"/>
    </source>
</evidence>
<keyword evidence="1" id="KW-0472">Membrane</keyword>
<feature type="transmembrane region" description="Helical" evidence="1">
    <location>
        <begin position="28"/>
        <end position="51"/>
    </location>
</feature>
<organism evidence="2 3">
    <name type="scientific">Chlamydia gallinacea</name>
    <dbReference type="NCBI Taxonomy" id="1457153"/>
    <lineage>
        <taxon>Bacteria</taxon>
        <taxon>Pseudomonadati</taxon>
        <taxon>Chlamydiota</taxon>
        <taxon>Chlamydiia</taxon>
        <taxon>Chlamydiales</taxon>
        <taxon>Chlamydiaceae</taxon>
        <taxon>Chlamydia/Chlamydophila group</taxon>
        <taxon>Chlamydia</taxon>
    </lineage>
</organism>
<accession>A0ABS7ITP8</accession>
<keyword evidence="3" id="KW-1185">Reference proteome</keyword>
<evidence type="ECO:0000313" key="2">
    <source>
        <dbReference type="EMBL" id="MBX6679854.1"/>
    </source>
</evidence>
<name>A0ABS7ITP8_9CHLA</name>
<dbReference type="Proteomes" id="UP000781104">
    <property type="component" value="Unassembled WGS sequence"/>
</dbReference>
<proteinExistence type="predicted"/>
<gene>
    <name evidence="2" type="ORF">JG731_00545</name>
</gene>
<reference evidence="2 3" key="1">
    <citation type="journal article" date="2021" name="Sci. Rep.">
        <title>Genetic and phenotypic analysis of the pathogenic potential of two novel Chlamydia gallinacea strains compared to Chlamydia psittaci.</title>
        <authorList>
            <person name="Heijne M."/>
            <person name="Jelocnik M."/>
            <person name="Umanets A."/>
            <person name="Brouwer M.S.M."/>
            <person name="Dinkla A."/>
            <person name="Harders F."/>
            <person name="van Keulen L.J.M."/>
            <person name="Roest H.J."/>
            <person name="Schaafsma F."/>
            <person name="Velkers F.C."/>
            <person name="van der Goot J.A."/>
            <person name="Pannekoek Y."/>
            <person name="Koets A.P."/>
        </authorList>
    </citation>
    <scope>NUCLEOTIDE SEQUENCE [LARGE SCALE GENOMIC DNA]</scope>
    <source>
        <strain evidence="2 3">NL_F725</strain>
    </source>
</reference>
<keyword evidence="1" id="KW-0812">Transmembrane</keyword>
<evidence type="ECO:0000313" key="3">
    <source>
        <dbReference type="Proteomes" id="UP000781104"/>
    </source>
</evidence>
<protein>
    <submittedName>
        <fullName evidence="2">Uncharacterized protein</fullName>
    </submittedName>
</protein>